<feature type="compositionally biased region" description="Polar residues" evidence="4">
    <location>
        <begin position="69"/>
        <end position="85"/>
    </location>
</feature>
<evidence type="ECO:0000256" key="3">
    <source>
        <dbReference type="PROSITE-ProRule" id="PRU00221"/>
    </source>
</evidence>
<dbReference type="InterPro" id="IPR001680">
    <property type="entry name" value="WD40_rpt"/>
</dbReference>
<feature type="region of interest" description="Disordered" evidence="4">
    <location>
        <begin position="788"/>
        <end position="808"/>
    </location>
</feature>
<evidence type="ECO:0000259" key="5">
    <source>
        <dbReference type="PROSITE" id="PS50897"/>
    </source>
</evidence>
<evidence type="ECO:0000313" key="7">
    <source>
        <dbReference type="Proteomes" id="UP001201980"/>
    </source>
</evidence>
<feature type="repeat" description="WD" evidence="3">
    <location>
        <begin position="745"/>
        <end position="778"/>
    </location>
</feature>
<keyword evidence="2" id="KW-0677">Repeat</keyword>
<feature type="compositionally biased region" description="Polar residues" evidence="4">
    <location>
        <begin position="1"/>
        <end position="11"/>
    </location>
</feature>
<feature type="compositionally biased region" description="Low complexity" evidence="4">
    <location>
        <begin position="170"/>
        <end position="188"/>
    </location>
</feature>
<dbReference type="AlphaFoldDB" id="A0AAD5WSA5"/>
<name>A0AAD5WSA5_9PEZI</name>
<dbReference type="Pfam" id="PF00400">
    <property type="entry name" value="WD40"/>
    <property type="match status" value="3"/>
</dbReference>
<feature type="domain" description="CTLH" evidence="5">
    <location>
        <begin position="307"/>
        <end position="378"/>
    </location>
</feature>
<keyword evidence="7" id="KW-1185">Reference proteome</keyword>
<feature type="compositionally biased region" description="Low complexity" evidence="4">
    <location>
        <begin position="234"/>
        <end position="247"/>
    </location>
</feature>
<evidence type="ECO:0000313" key="6">
    <source>
        <dbReference type="EMBL" id="KAJ2902200.1"/>
    </source>
</evidence>
<evidence type="ECO:0000256" key="1">
    <source>
        <dbReference type="ARBA" id="ARBA00022574"/>
    </source>
</evidence>
<proteinExistence type="predicted"/>
<dbReference type="Gene3D" id="2.130.10.10">
    <property type="entry name" value="YVTN repeat-like/Quinoprotein amine dehydrogenase"/>
    <property type="match status" value="1"/>
</dbReference>
<dbReference type="InterPro" id="IPR051350">
    <property type="entry name" value="WD_repeat-ST_regulator"/>
</dbReference>
<sequence>MFSVVAQSQRRPVQAASFLPNELTRPPPTTRAFLQRRAPPASTVDVENQRPPFERPSNSPSSPSESPGASRTQTPNPQIQLPPNTLLSAPIYHRRTIASSSRSQPPVPAQNPPSVLGRRRRRSETEHIEDDDGREGAQNSQHLLNQAPRNPAPRPTHLSRPPNPGDSINPTAGPLASASPSSASTAFTRGVRDPQQEPPRKRYKLIGTMITESDDAFSQNGSSRPVCANGSTVAGSSTSRMASNSASNGTHKSVSNGSMVKNGKAPVSPYFGHNREEVTRILIQTLSDMGYHEAATIVSEDSGYSLENPDVAAFRNAVSTGRWEEAEALLFGAMTADEAPEFVSSGIVLVPGANTQSMRFWLRQQKFLELLEQRDTGMALHVLRSELTPLCPDKNRLHFLSSLVMCGQPEDVRASASWDGADGTSRENLLSLLSTCISPSVMLPQHRLASLLHQAKSGQVARCLYHTDASPPSLYSDHMCNKCDFPLEAVEILDKHDGEVWQLKFSHDGKHLATCGSDKQVIIWEIPSFTPLHYLTDHDDGVANVDWSPDDTKLVTCCQDRHARLWDTGSLLKKLERQGEPISACSWLPDGQSFIISSLDLHNSIAQYNLSGQKLGDWGKKHRVEDLVISPDEQWLVAMTDRQTIHVYDLATKQEAHTLEFSSRAYSISMSQDARYLLVNTKGGDVSLYDTASWEVIQAYKATPGGDFIIRCGFGGANESFIFCGGDNGEVLIFHKTTGVSVASMRCHQPRCNSAAWNPADPKMFATCGDDNKIKIWSTKQHMDDLMRNMPSHSSRASNGWGDGEGEI</sequence>
<protein>
    <submittedName>
        <fullName evidence="6">WD40-repeat-containing domain protein</fullName>
    </submittedName>
</protein>
<accession>A0AAD5WSA5</accession>
<gene>
    <name evidence="6" type="ORF">MKZ38_000934</name>
</gene>
<dbReference type="SMART" id="SM00320">
    <property type="entry name" value="WD40"/>
    <property type="match status" value="7"/>
</dbReference>
<keyword evidence="1 3" id="KW-0853">WD repeat</keyword>
<dbReference type="PROSITE" id="PS50897">
    <property type="entry name" value="CTLH"/>
    <property type="match status" value="1"/>
</dbReference>
<dbReference type="Pfam" id="PF23627">
    <property type="entry name" value="LisH_WDR26"/>
    <property type="match status" value="1"/>
</dbReference>
<dbReference type="GO" id="GO:0034657">
    <property type="term" value="C:GID complex"/>
    <property type="evidence" value="ECO:0007669"/>
    <property type="project" value="TreeGrafter"/>
</dbReference>
<dbReference type="PROSITE" id="PS50082">
    <property type="entry name" value="WD_REPEATS_2"/>
    <property type="match status" value="3"/>
</dbReference>
<dbReference type="InterPro" id="IPR019775">
    <property type="entry name" value="WD40_repeat_CS"/>
</dbReference>
<feature type="compositionally biased region" description="Polar residues" evidence="4">
    <location>
        <begin position="137"/>
        <end position="148"/>
    </location>
</feature>
<dbReference type="GO" id="GO:0043161">
    <property type="term" value="P:proteasome-mediated ubiquitin-dependent protein catabolic process"/>
    <property type="evidence" value="ECO:0007669"/>
    <property type="project" value="TreeGrafter"/>
</dbReference>
<dbReference type="CDD" id="cd00200">
    <property type="entry name" value="WD40"/>
    <property type="match status" value="1"/>
</dbReference>
<dbReference type="InterPro" id="IPR036322">
    <property type="entry name" value="WD40_repeat_dom_sf"/>
</dbReference>
<dbReference type="PROSITE" id="PS00678">
    <property type="entry name" value="WD_REPEATS_1"/>
    <property type="match status" value="1"/>
</dbReference>
<feature type="repeat" description="WD" evidence="3">
    <location>
        <begin position="535"/>
        <end position="567"/>
    </location>
</feature>
<dbReference type="PANTHER" id="PTHR22838">
    <property type="entry name" value="WD REPEAT PROTEIN 26-RELATED"/>
    <property type="match status" value="1"/>
</dbReference>
<feature type="compositionally biased region" description="Basic and acidic residues" evidence="4">
    <location>
        <begin position="190"/>
        <end position="200"/>
    </location>
</feature>
<dbReference type="PANTHER" id="PTHR22838:SF0">
    <property type="entry name" value="WD REPEAT-CONTAINING PROTEIN 26"/>
    <property type="match status" value="1"/>
</dbReference>
<dbReference type="SUPFAM" id="SSF50978">
    <property type="entry name" value="WD40 repeat-like"/>
    <property type="match status" value="1"/>
</dbReference>
<feature type="compositionally biased region" description="Polar residues" evidence="4">
    <location>
        <begin position="216"/>
        <end position="233"/>
    </location>
</feature>
<reference evidence="6" key="1">
    <citation type="submission" date="2022-07" db="EMBL/GenBank/DDBJ databases">
        <title>Draft genome sequence of Zalerion maritima ATCC 34329, a (micro)plastics degrading marine fungus.</title>
        <authorList>
            <person name="Paco A."/>
            <person name="Goncalves M.F.M."/>
            <person name="Rocha-Santos T.A.P."/>
            <person name="Alves A."/>
        </authorList>
    </citation>
    <scope>NUCLEOTIDE SEQUENCE</scope>
    <source>
        <strain evidence="6">ATCC 34329</strain>
    </source>
</reference>
<dbReference type="Proteomes" id="UP001201980">
    <property type="component" value="Unassembled WGS sequence"/>
</dbReference>
<feature type="repeat" description="WD" evidence="3">
    <location>
        <begin position="493"/>
        <end position="534"/>
    </location>
</feature>
<feature type="compositionally biased region" description="Low complexity" evidence="4">
    <location>
        <begin position="55"/>
        <end position="67"/>
    </location>
</feature>
<feature type="region of interest" description="Disordered" evidence="4">
    <location>
        <begin position="215"/>
        <end position="262"/>
    </location>
</feature>
<dbReference type="InterPro" id="IPR015943">
    <property type="entry name" value="WD40/YVTN_repeat-like_dom_sf"/>
</dbReference>
<dbReference type="InterPro" id="IPR006595">
    <property type="entry name" value="CTLH_C"/>
</dbReference>
<dbReference type="PROSITE" id="PS50294">
    <property type="entry name" value="WD_REPEATS_REGION"/>
    <property type="match status" value="2"/>
</dbReference>
<evidence type="ECO:0000256" key="4">
    <source>
        <dbReference type="SAM" id="MobiDB-lite"/>
    </source>
</evidence>
<comment type="caution">
    <text evidence="6">The sequence shown here is derived from an EMBL/GenBank/DDBJ whole genome shotgun (WGS) entry which is preliminary data.</text>
</comment>
<dbReference type="EMBL" id="JAKWBI020000121">
    <property type="protein sequence ID" value="KAJ2902200.1"/>
    <property type="molecule type" value="Genomic_DNA"/>
</dbReference>
<feature type="region of interest" description="Disordered" evidence="4">
    <location>
        <begin position="97"/>
        <end position="201"/>
    </location>
</feature>
<feature type="region of interest" description="Disordered" evidence="4">
    <location>
        <begin position="1"/>
        <end position="85"/>
    </location>
</feature>
<organism evidence="6 7">
    <name type="scientific">Zalerion maritima</name>
    <dbReference type="NCBI Taxonomy" id="339359"/>
    <lineage>
        <taxon>Eukaryota</taxon>
        <taxon>Fungi</taxon>
        <taxon>Dikarya</taxon>
        <taxon>Ascomycota</taxon>
        <taxon>Pezizomycotina</taxon>
        <taxon>Sordariomycetes</taxon>
        <taxon>Lulworthiomycetidae</taxon>
        <taxon>Lulworthiales</taxon>
        <taxon>Lulworthiaceae</taxon>
        <taxon>Zalerion</taxon>
    </lineage>
</organism>
<evidence type="ECO:0000256" key="2">
    <source>
        <dbReference type="ARBA" id="ARBA00022737"/>
    </source>
</evidence>
<feature type="compositionally biased region" description="Polar residues" evidence="4">
    <location>
        <begin position="248"/>
        <end position="259"/>
    </location>
</feature>